<dbReference type="Proteomes" id="UP001224775">
    <property type="component" value="Unassembled WGS sequence"/>
</dbReference>
<sequence>MMDRLMIRFPFAALVIQTILLSTAQAFLLATHPRQYQSSYLSTTNANDAPEDANINRGNSPLSAANVTARDVVVACMDGLLNNDTPWANSGLEICWDYSSDRNRAAQGGSFDEFITYASNPTFSTMVNAKEFSIENVGAYIKGTNTRGAMQTVLVKVQPLQGEERSFLWTMAQERRPPRQGLWLVHECINLENAIGLNLDFSF</sequence>
<dbReference type="EMBL" id="JATAAI010000028">
    <property type="protein sequence ID" value="KAK1736587.1"/>
    <property type="molecule type" value="Genomic_DNA"/>
</dbReference>
<evidence type="ECO:0008006" key="4">
    <source>
        <dbReference type="Google" id="ProtNLM"/>
    </source>
</evidence>
<name>A0AAD9D7A5_9STRA</name>
<keyword evidence="3" id="KW-1185">Reference proteome</keyword>
<evidence type="ECO:0000256" key="1">
    <source>
        <dbReference type="SAM" id="SignalP"/>
    </source>
</evidence>
<feature type="signal peptide" evidence="1">
    <location>
        <begin position="1"/>
        <end position="26"/>
    </location>
</feature>
<dbReference type="AlphaFoldDB" id="A0AAD9D7A5"/>
<proteinExistence type="predicted"/>
<organism evidence="2 3">
    <name type="scientific">Skeletonema marinoi</name>
    <dbReference type="NCBI Taxonomy" id="267567"/>
    <lineage>
        <taxon>Eukaryota</taxon>
        <taxon>Sar</taxon>
        <taxon>Stramenopiles</taxon>
        <taxon>Ochrophyta</taxon>
        <taxon>Bacillariophyta</taxon>
        <taxon>Coscinodiscophyceae</taxon>
        <taxon>Thalassiosirophycidae</taxon>
        <taxon>Thalassiosirales</taxon>
        <taxon>Skeletonemataceae</taxon>
        <taxon>Skeletonema</taxon>
        <taxon>Skeletonema marinoi-dohrnii complex</taxon>
    </lineage>
</organism>
<evidence type="ECO:0000313" key="2">
    <source>
        <dbReference type="EMBL" id="KAK1736587.1"/>
    </source>
</evidence>
<comment type="caution">
    <text evidence="2">The sequence shown here is derived from an EMBL/GenBank/DDBJ whole genome shotgun (WGS) entry which is preliminary data.</text>
</comment>
<feature type="chain" id="PRO_5042127749" description="SnoaL-like domain-containing protein" evidence="1">
    <location>
        <begin position="27"/>
        <end position="203"/>
    </location>
</feature>
<accession>A0AAD9D7A5</accession>
<evidence type="ECO:0000313" key="3">
    <source>
        <dbReference type="Proteomes" id="UP001224775"/>
    </source>
</evidence>
<dbReference type="PANTHER" id="PTHR35716">
    <property type="entry name" value="OS05G0574700 PROTEIN-RELATED"/>
    <property type="match status" value="1"/>
</dbReference>
<keyword evidence="1" id="KW-0732">Signal</keyword>
<protein>
    <recommendedName>
        <fullName evidence="4">SnoaL-like domain-containing protein</fullName>
    </recommendedName>
</protein>
<reference evidence="2" key="1">
    <citation type="submission" date="2023-06" db="EMBL/GenBank/DDBJ databases">
        <title>Survivors Of The Sea: Transcriptome response of Skeletonema marinoi to long-term dormancy.</title>
        <authorList>
            <person name="Pinder M.I.M."/>
            <person name="Kourtchenko O."/>
            <person name="Robertson E.K."/>
            <person name="Larsson T."/>
            <person name="Maumus F."/>
            <person name="Osuna-Cruz C.M."/>
            <person name="Vancaester E."/>
            <person name="Stenow R."/>
            <person name="Vandepoele K."/>
            <person name="Ploug H."/>
            <person name="Bruchert V."/>
            <person name="Godhe A."/>
            <person name="Topel M."/>
        </authorList>
    </citation>
    <scope>NUCLEOTIDE SEQUENCE</scope>
    <source>
        <strain evidence="2">R05AC</strain>
    </source>
</reference>
<gene>
    <name evidence="2" type="ORF">QTG54_012609</name>
</gene>